<organism evidence="5 6">
    <name type="scientific">Actinomadura bangladeshensis</name>
    <dbReference type="NCBI Taxonomy" id="453573"/>
    <lineage>
        <taxon>Bacteria</taxon>
        <taxon>Bacillati</taxon>
        <taxon>Actinomycetota</taxon>
        <taxon>Actinomycetes</taxon>
        <taxon>Streptosporangiales</taxon>
        <taxon>Thermomonosporaceae</taxon>
        <taxon>Actinomadura</taxon>
    </lineage>
</organism>
<dbReference type="InterPro" id="IPR036640">
    <property type="entry name" value="ABC1_TM_sf"/>
</dbReference>
<proteinExistence type="predicted"/>
<protein>
    <submittedName>
        <fullName evidence="5">Uncharacterized protein</fullName>
    </submittedName>
</protein>
<evidence type="ECO:0000256" key="4">
    <source>
        <dbReference type="ARBA" id="ARBA00023136"/>
    </source>
</evidence>
<dbReference type="Proteomes" id="UP000475532">
    <property type="component" value="Unassembled WGS sequence"/>
</dbReference>
<sequence length="108" mass="11308">MVRTPAEPGTPAALRAGGRRRLREAVRRFRPRVCLLAALTAVRVAATVATPLMLAGAVDAARTQEHLGTATARLAAVLAAAVLADTGEDVLGAYCGSDITAWLRHRLP</sequence>
<name>A0A6L9QL43_9ACTN</name>
<comment type="subcellular location">
    <subcellularLocation>
        <location evidence="1">Cell membrane</location>
        <topology evidence="1">Multi-pass membrane protein</topology>
    </subcellularLocation>
</comment>
<keyword evidence="2" id="KW-0812">Transmembrane</keyword>
<keyword evidence="3" id="KW-1133">Transmembrane helix</keyword>
<evidence type="ECO:0000256" key="3">
    <source>
        <dbReference type="ARBA" id="ARBA00022989"/>
    </source>
</evidence>
<dbReference type="AlphaFoldDB" id="A0A6L9QL43"/>
<keyword evidence="4" id="KW-0472">Membrane</keyword>
<comment type="caution">
    <text evidence="5">The sequence shown here is derived from an EMBL/GenBank/DDBJ whole genome shotgun (WGS) entry which is preliminary data.</text>
</comment>
<dbReference type="EMBL" id="JAAGLI010000724">
    <property type="protein sequence ID" value="NEA26117.1"/>
    <property type="molecule type" value="Genomic_DNA"/>
</dbReference>
<accession>A0A6L9QL43</accession>
<evidence type="ECO:0000256" key="1">
    <source>
        <dbReference type="ARBA" id="ARBA00004651"/>
    </source>
</evidence>
<evidence type="ECO:0000313" key="6">
    <source>
        <dbReference type="Proteomes" id="UP000475532"/>
    </source>
</evidence>
<gene>
    <name evidence="5" type="ORF">G3I70_27010</name>
</gene>
<evidence type="ECO:0000313" key="5">
    <source>
        <dbReference type="EMBL" id="NEA26117.1"/>
    </source>
</evidence>
<reference evidence="5 6" key="1">
    <citation type="submission" date="2020-01" db="EMBL/GenBank/DDBJ databases">
        <title>Insect and environment-associated Actinomycetes.</title>
        <authorList>
            <person name="Currrie C."/>
            <person name="Chevrette M."/>
            <person name="Carlson C."/>
            <person name="Stubbendieck R."/>
            <person name="Wendt-Pienkowski E."/>
        </authorList>
    </citation>
    <scope>NUCLEOTIDE SEQUENCE [LARGE SCALE GENOMIC DNA]</scope>
    <source>
        <strain evidence="5 6">SID10258</strain>
    </source>
</reference>
<dbReference type="Gene3D" id="1.20.1560.10">
    <property type="entry name" value="ABC transporter type 1, transmembrane domain"/>
    <property type="match status" value="1"/>
</dbReference>
<dbReference type="GO" id="GO:0005524">
    <property type="term" value="F:ATP binding"/>
    <property type="evidence" value="ECO:0007669"/>
    <property type="project" value="InterPro"/>
</dbReference>
<evidence type="ECO:0000256" key="2">
    <source>
        <dbReference type="ARBA" id="ARBA00022692"/>
    </source>
</evidence>
<feature type="non-terminal residue" evidence="5">
    <location>
        <position position="108"/>
    </location>
</feature>
<dbReference type="SUPFAM" id="SSF90123">
    <property type="entry name" value="ABC transporter transmembrane region"/>
    <property type="match status" value="1"/>
</dbReference>
<dbReference type="GO" id="GO:0005886">
    <property type="term" value="C:plasma membrane"/>
    <property type="evidence" value="ECO:0007669"/>
    <property type="project" value="UniProtKB-SubCell"/>
</dbReference>